<name>A0ACA9MFF4_9GLOM</name>
<accession>A0ACA9MFF4</accession>
<dbReference type="EMBL" id="CAJVPM010011258">
    <property type="protein sequence ID" value="CAG8579789.1"/>
    <property type="molecule type" value="Genomic_DNA"/>
</dbReference>
<evidence type="ECO:0000313" key="1">
    <source>
        <dbReference type="EMBL" id="CAG8579789.1"/>
    </source>
</evidence>
<reference evidence="1" key="1">
    <citation type="submission" date="2021-06" db="EMBL/GenBank/DDBJ databases">
        <authorList>
            <person name="Kallberg Y."/>
            <person name="Tangrot J."/>
            <person name="Rosling A."/>
        </authorList>
    </citation>
    <scope>NUCLEOTIDE SEQUENCE</scope>
    <source>
        <strain evidence="1">AU212A</strain>
    </source>
</reference>
<keyword evidence="2" id="KW-1185">Reference proteome</keyword>
<comment type="caution">
    <text evidence="1">The sequence shown here is derived from an EMBL/GenBank/DDBJ whole genome shotgun (WGS) entry which is preliminary data.</text>
</comment>
<protein>
    <submittedName>
        <fullName evidence="1">3438_t:CDS:1</fullName>
    </submittedName>
</protein>
<proteinExistence type="predicted"/>
<sequence>MSLSIVFSGIDKTFDQFVEELLDDDFNTFLKTNTETFNRKKGKIFEYFIYEFLTKNGITAEINMTFISFSKDIFRTLSDGNTDIHGQYGILNYFCQCKYKNEKYKIQANEMREFLNSVMRKTQYQIGFLVSNIGLGDNALNELNSSPVKDR</sequence>
<gene>
    <name evidence="1" type="ORF">SCALOS_LOCUS6160</name>
</gene>
<organism evidence="1 2">
    <name type="scientific">Scutellospora calospora</name>
    <dbReference type="NCBI Taxonomy" id="85575"/>
    <lineage>
        <taxon>Eukaryota</taxon>
        <taxon>Fungi</taxon>
        <taxon>Fungi incertae sedis</taxon>
        <taxon>Mucoromycota</taxon>
        <taxon>Glomeromycotina</taxon>
        <taxon>Glomeromycetes</taxon>
        <taxon>Diversisporales</taxon>
        <taxon>Gigasporaceae</taxon>
        <taxon>Scutellospora</taxon>
    </lineage>
</organism>
<evidence type="ECO:0000313" key="2">
    <source>
        <dbReference type="Proteomes" id="UP000789860"/>
    </source>
</evidence>
<dbReference type="Proteomes" id="UP000789860">
    <property type="component" value="Unassembled WGS sequence"/>
</dbReference>